<dbReference type="SUPFAM" id="SSF51735">
    <property type="entry name" value="NAD(P)-binding Rossmann-fold domains"/>
    <property type="match status" value="1"/>
</dbReference>
<gene>
    <name evidence="1" type="ORF">MM59RIKEN_06350</name>
</gene>
<dbReference type="InterPro" id="IPR036291">
    <property type="entry name" value="NAD(P)-bd_dom_sf"/>
</dbReference>
<dbReference type="EMBL" id="AP023420">
    <property type="protein sequence ID" value="BCK83316.1"/>
    <property type="molecule type" value="Genomic_DNA"/>
</dbReference>
<keyword evidence="2" id="KW-1185">Reference proteome</keyword>
<dbReference type="RefSeq" id="WP_213542631.1">
    <property type="nucleotide sequence ID" value="NZ_AP023420.1"/>
</dbReference>
<organism evidence="1 2">
    <name type="scientific">Pusillibacter faecalis</name>
    <dbReference type="NCBI Taxonomy" id="2714358"/>
    <lineage>
        <taxon>Bacteria</taxon>
        <taxon>Bacillati</taxon>
        <taxon>Bacillota</taxon>
        <taxon>Clostridia</taxon>
        <taxon>Eubacteriales</taxon>
        <taxon>Oscillospiraceae</taxon>
        <taxon>Pusillibacter</taxon>
    </lineage>
</organism>
<dbReference type="Gene3D" id="3.40.50.720">
    <property type="entry name" value="NAD(P)-binding Rossmann-like Domain"/>
    <property type="match status" value="1"/>
</dbReference>
<evidence type="ECO:0000313" key="2">
    <source>
        <dbReference type="Proteomes" id="UP000679848"/>
    </source>
</evidence>
<dbReference type="KEGG" id="pfaa:MM59RIKEN_06350"/>
<protein>
    <recommendedName>
        <fullName evidence="3">Lactate dehydrogenase</fullName>
    </recommendedName>
</protein>
<sequence length="418" mass="45789">MYFYRTGGVLAASFLPKLLPEPAVPGSPSLFLFQRDPQESPAALRVTDTRQLSQGGVDVSWLDPARRGAAPDLTPEVTAAIHAGTLTAVNFSHPRWRDALSFYKPRKGKKRVHLLAVGDVGGTLLTALKLLGGSVISSIGICDLNERAVARWNAELGQISWPWDYESLPEVEPVEPNHLFDCDVFLFAATRSIPPVDSGIQDVRMAQLEANRPLVEQFARQARAAGFRGLFIVLSDPVDPLCQSVFSASNRGPDGRWDSLGLLPEQVQGFGLGVMNARAAFFARQDSRFATFLTDGRAFGPHGRGLVIANSLSHYDNALSQELTELTESANLRIRELGYKPYVAPAVSSGAMQLLLTLRGEWHCGSVCLGGIWFGVKNRFTPHGLETEALPMPDALFARLRETEAQLRALVREELREC</sequence>
<dbReference type="Proteomes" id="UP000679848">
    <property type="component" value="Chromosome"/>
</dbReference>
<dbReference type="AlphaFoldDB" id="A0A810QC39"/>
<evidence type="ECO:0008006" key="3">
    <source>
        <dbReference type="Google" id="ProtNLM"/>
    </source>
</evidence>
<accession>A0A810QC39</accession>
<name>A0A810QC39_9FIRM</name>
<proteinExistence type="predicted"/>
<reference evidence="1" key="1">
    <citation type="submission" date="2020-09" db="EMBL/GenBank/DDBJ databases">
        <title>New species isolated from human feces.</title>
        <authorList>
            <person name="Kitahara M."/>
            <person name="Shigeno Y."/>
            <person name="Shime M."/>
            <person name="Matsumoto Y."/>
            <person name="Nakamura S."/>
            <person name="Motooka D."/>
            <person name="Fukuoka S."/>
            <person name="Nishikawa H."/>
            <person name="Benno Y."/>
        </authorList>
    </citation>
    <scope>NUCLEOTIDE SEQUENCE</scope>
    <source>
        <strain evidence="1">MM59</strain>
    </source>
</reference>
<evidence type="ECO:0000313" key="1">
    <source>
        <dbReference type="EMBL" id="BCK83316.1"/>
    </source>
</evidence>